<keyword evidence="2" id="KW-0004">4Fe-4S</keyword>
<organism evidence="9 10">
    <name type="scientific">Candidatus Scalindua brodae</name>
    <dbReference type="NCBI Taxonomy" id="237368"/>
    <lineage>
        <taxon>Bacteria</taxon>
        <taxon>Pseudomonadati</taxon>
        <taxon>Planctomycetota</taxon>
        <taxon>Candidatus Brocadiia</taxon>
        <taxon>Candidatus Brocadiales</taxon>
        <taxon>Candidatus Scalinduaceae</taxon>
        <taxon>Candidatus Scalindua</taxon>
    </lineage>
</organism>
<comment type="caution">
    <text evidence="9">The sequence shown here is derived from an EMBL/GenBank/DDBJ whole genome shotgun (WGS) entry which is preliminary data.</text>
</comment>
<evidence type="ECO:0000259" key="8">
    <source>
        <dbReference type="PROSITE" id="PS51918"/>
    </source>
</evidence>
<dbReference type="CDD" id="cd01335">
    <property type="entry name" value="Radical_SAM"/>
    <property type="match status" value="1"/>
</dbReference>
<evidence type="ECO:0000256" key="6">
    <source>
        <dbReference type="ARBA" id="ARBA00023014"/>
    </source>
</evidence>
<dbReference type="InterPro" id="IPR058240">
    <property type="entry name" value="rSAM_sf"/>
</dbReference>
<reference evidence="9 10" key="1">
    <citation type="submission" date="2014-10" db="EMBL/GenBank/DDBJ databases">
        <title>Draft genome of anammox bacterium scalindua brodae, obtained using differential coverage binning of sequence data from two enrichment reactors.</title>
        <authorList>
            <person name="Speth D.R."/>
            <person name="Russ L."/>
            <person name="Kartal B."/>
            <person name="Op den Camp H.J."/>
            <person name="Dutilh B.E."/>
            <person name="Jetten M.S."/>
        </authorList>
    </citation>
    <scope>NUCLEOTIDE SEQUENCE [LARGE SCALE GENOMIC DNA]</scope>
    <source>
        <strain evidence="9">RU1</strain>
    </source>
</reference>
<dbReference type="Pfam" id="PF13186">
    <property type="entry name" value="SPASM"/>
    <property type="match status" value="1"/>
</dbReference>
<dbReference type="InterPro" id="IPR034391">
    <property type="entry name" value="AdoMet-like_SPASM_containing"/>
</dbReference>
<sequence>MKDGHGDGSGSHGMPHGAPEGTIKEVYSQIKEHGDGKVSHQYMKNTQNQLRLVFWETTAGCNLECVHCRRIDVSTQLMNDDLTTKESFELVDAIAETGNPILVLSGGEPLFRPDIFDIAKYAVAKGLTVALATNGTLVDEAMAKKIVDSGVSRVAISLDGADADTHDKFRKLKGSFDMAIKGFKNLLALGMGMQVNCTIAKHNAHQFRDLYNLAVNLGAEAIHIFMLVPVGCGVEIAEDQMLPAEKYEELLNLFYDLSKEAVIQTKATCSPHYFRIMRERAKEEGIKITPKTHGMAAMTKGCLAGTGVCFVSHKGEVFPCGYLPVEAGHIKKQKFKDIWKDSAVFAKLRNTDLLGGKCGLCEYKKVCEGCRLVRFMKQVTTWRKNHIVFTHPRWRRVSS</sequence>
<dbReference type="SFLD" id="SFLDG01386">
    <property type="entry name" value="main_SPASM_domain-containing"/>
    <property type="match status" value="1"/>
</dbReference>
<comment type="cofactor">
    <cofactor evidence="1">
        <name>[4Fe-4S] cluster</name>
        <dbReference type="ChEBI" id="CHEBI:49883"/>
    </cofactor>
</comment>
<dbReference type="SFLD" id="SFLDG01387">
    <property type="entry name" value="BtrN-like_SPASM_domain_contain"/>
    <property type="match status" value="1"/>
</dbReference>
<name>A0A0B0EEY7_9BACT</name>
<dbReference type="Gene3D" id="3.20.20.70">
    <property type="entry name" value="Aldolase class I"/>
    <property type="match status" value="1"/>
</dbReference>
<dbReference type="Proteomes" id="UP000030652">
    <property type="component" value="Unassembled WGS sequence"/>
</dbReference>
<dbReference type="EMBL" id="JRYO01000184">
    <property type="protein sequence ID" value="KHE91677.1"/>
    <property type="molecule type" value="Genomic_DNA"/>
</dbReference>
<dbReference type="SFLD" id="SFLDG01067">
    <property type="entry name" value="SPASM/twitch_domain_containing"/>
    <property type="match status" value="1"/>
</dbReference>
<feature type="region of interest" description="Disordered" evidence="7">
    <location>
        <begin position="1"/>
        <end position="20"/>
    </location>
</feature>
<dbReference type="PIRSF" id="PIRSF037420">
    <property type="entry name" value="PQQ_syn_pqqE"/>
    <property type="match status" value="1"/>
</dbReference>
<dbReference type="SFLD" id="SFLDS00029">
    <property type="entry name" value="Radical_SAM"/>
    <property type="match status" value="1"/>
</dbReference>
<keyword evidence="4" id="KW-0479">Metal-binding</keyword>
<dbReference type="SUPFAM" id="SSF102114">
    <property type="entry name" value="Radical SAM enzymes"/>
    <property type="match status" value="1"/>
</dbReference>
<dbReference type="CDD" id="cd21123">
    <property type="entry name" value="SPASM_MftC-like"/>
    <property type="match status" value="1"/>
</dbReference>
<dbReference type="InterPro" id="IPR050377">
    <property type="entry name" value="Radical_SAM_PqqE_MftC-like"/>
</dbReference>
<keyword evidence="3" id="KW-0949">S-adenosyl-L-methionine</keyword>
<dbReference type="GO" id="GO:0051539">
    <property type="term" value="F:4 iron, 4 sulfur cluster binding"/>
    <property type="evidence" value="ECO:0007669"/>
    <property type="project" value="UniProtKB-KW"/>
</dbReference>
<dbReference type="Pfam" id="PF04055">
    <property type="entry name" value="Radical_SAM"/>
    <property type="match status" value="1"/>
</dbReference>
<keyword evidence="5" id="KW-0408">Iron</keyword>
<evidence type="ECO:0000256" key="3">
    <source>
        <dbReference type="ARBA" id="ARBA00022691"/>
    </source>
</evidence>
<dbReference type="GO" id="GO:0046872">
    <property type="term" value="F:metal ion binding"/>
    <property type="evidence" value="ECO:0007669"/>
    <property type="project" value="UniProtKB-KW"/>
</dbReference>
<feature type="domain" description="Radical SAM core" evidence="8">
    <location>
        <begin position="47"/>
        <end position="260"/>
    </location>
</feature>
<dbReference type="PANTHER" id="PTHR11228">
    <property type="entry name" value="RADICAL SAM DOMAIN PROTEIN"/>
    <property type="match status" value="1"/>
</dbReference>
<protein>
    <submittedName>
        <fullName evidence="9">Heme biosynthesis protein</fullName>
    </submittedName>
</protein>
<dbReference type="PATRIC" id="fig|237368.3.peg.2775"/>
<dbReference type="InterPro" id="IPR013785">
    <property type="entry name" value="Aldolase_TIM"/>
</dbReference>
<dbReference type="PROSITE" id="PS51918">
    <property type="entry name" value="RADICAL_SAM"/>
    <property type="match status" value="1"/>
</dbReference>
<evidence type="ECO:0000256" key="7">
    <source>
        <dbReference type="SAM" id="MobiDB-lite"/>
    </source>
</evidence>
<accession>A0A0B0EEY7</accession>
<dbReference type="InterPro" id="IPR017200">
    <property type="entry name" value="PqqE-like"/>
</dbReference>
<dbReference type="SMART" id="SM00729">
    <property type="entry name" value="Elp3"/>
    <property type="match status" value="1"/>
</dbReference>
<dbReference type="InterPro" id="IPR007197">
    <property type="entry name" value="rSAM"/>
</dbReference>
<evidence type="ECO:0000313" key="9">
    <source>
        <dbReference type="EMBL" id="KHE91677.1"/>
    </source>
</evidence>
<evidence type="ECO:0000256" key="4">
    <source>
        <dbReference type="ARBA" id="ARBA00022723"/>
    </source>
</evidence>
<proteinExistence type="predicted"/>
<evidence type="ECO:0000256" key="5">
    <source>
        <dbReference type="ARBA" id="ARBA00023004"/>
    </source>
</evidence>
<dbReference type="GO" id="GO:0003824">
    <property type="term" value="F:catalytic activity"/>
    <property type="evidence" value="ECO:0007669"/>
    <property type="project" value="InterPro"/>
</dbReference>
<gene>
    <name evidence="9" type="ORF">SCABRO_02566</name>
</gene>
<evidence type="ECO:0000256" key="1">
    <source>
        <dbReference type="ARBA" id="ARBA00001966"/>
    </source>
</evidence>
<dbReference type="NCBIfam" id="TIGR04085">
    <property type="entry name" value="rSAM_more_4Fe4S"/>
    <property type="match status" value="1"/>
</dbReference>
<dbReference type="PANTHER" id="PTHR11228:SF34">
    <property type="entry name" value="TUNGSTEN-CONTAINING ALDEHYDE FERREDOXIN OXIDOREDUCTASE COFACTOR MODIFYING PROTEIN"/>
    <property type="match status" value="1"/>
</dbReference>
<keyword evidence="6" id="KW-0411">Iron-sulfur</keyword>
<evidence type="ECO:0000256" key="2">
    <source>
        <dbReference type="ARBA" id="ARBA00022485"/>
    </source>
</evidence>
<dbReference type="InterPro" id="IPR023885">
    <property type="entry name" value="4Fe4S-binding_SPASM_dom"/>
</dbReference>
<dbReference type="AlphaFoldDB" id="A0A0B0EEY7"/>
<dbReference type="InterPro" id="IPR006638">
    <property type="entry name" value="Elp3/MiaA/NifB-like_rSAM"/>
</dbReference>
<dbReference type="eggNOG" id="COG0535">
    <property type="taxonomic scope" value="Bacteria"/>
</dbReference>
<evidence type="ECO:0000313" key="10">
    <source>
        <dbReference type="Proteomes" id="UP000030652"/>
    </source>
</evidence>